<dbReference type="Gene3D" id="2.30.30.220">
    <property type="entry name" value="SspB-like"/>
    <property type="match status" value="1"/>
</dbReference>
<gene>
    <name evidence="2" type="ORF">PQU94_10285</name>
</gene>
<dbReference type="GO" id="GO:0008233">
    <property type="term" value="F:peptidase activity"/>
    <property type="evidence" value="ECO:0007669"/>
    <property type="project" value="UniProtKB-KW"/>
</dbReference>
<evidence type="ECO:0000256" key="1">
    <source>
        <dbReference type="SAM" id="MobiDB-lite"/>
    </source>
</evidence>
<comment type="caution">
    <text evidence="2">The sequence shown here is derived from an EMBL/GenBank/DDBJ whole genome shotgun (WGS) entry which is preliminary data.</text>
</comment>
<keyword evidence="2" id="KW-0378">Hydrolase</keyword>
<dbReference type="InterPro" id="IPR036760">
    <property type="entry name" value="SspB-like_sf"/>
</dbReference>
<organism evidence="2 3">
    <name type="scientific">Asticcacaulis currens</name>
    <dbReference type="NCBI Taxonomy" id="2984210"/>
    <lineage>
        <taxon>Bacteria</taxon>
        <taxon>Pseudomonadati</taxon>
        <taxon>Pseudomonadota</taxon>
        <taxon>Alphaproteobacteria</taxon>
        <taxon>Caulobacterales</taxon>
        <taxon>Caulobacteraceae</taxon>
        <taxon>Asticcacaulis</taxon>
    </lineage>
</organism>
<dbReference type="SUPFAM" id="SSF101738">
    <property type="entry name" value="SspB-like"/>
    <property type="match status" value="1"/>
</dbReference>
<dbReference type="RefSeq" id="WP_272741377.1">
    <property type="nucleotide sequence ID" value="NZ_JAQQKW010000005.1"/>
</dbReference>
<dbReference type="InterPro" id="IPR007481">
    <property type="entry name" value="SspB"/>
</dbReference>
<feature type="region of interest" description="Disordered" evidence="1">
    <location>
        <begin position="128"/>
        <end position="173"/>
    </location>
</feature>
<accession>A0ABT5IEQ9</accession>
<sequence>MTDTPSVIDHMDYATLTQNALRGVIREALIKASHPQGLPGDHHFYVTFLTRAEGVSVPEDLLRRYPRDITIVLQHQYRELKVEGDRISVTLSFGGVPKVLRFPLSAITRFYDPSVQFILEFDVEEPLEANDDGGPIADTAPPSEAGATTEPDPDAPPPDTGPKVVSLDQFRKK</sequence>
<protein>
    <submittedName>
        <fullName evidence="2">ClpXP protease specificity-enhancing factor SspB</fullName>
    </submittedName>
</protein>
<dbReference type="EMBL" id="JAQQKW010000005">
    <property type="protein sequence ID" value="MDC7694668.1"/>
    <property type="molecule type" value="Genomic_DNA"/>
</dbReference>
<dbReference type="GO" id="GO:0006508">
    <property type="term" value="P:proteolysis"/>
    <property type="evidence" value="ECO:0007669"/>
    <property type="project" value="UniProtKB-KW"/>
</dbReference>
<proteinExistence type="predicted"/>
<keyword evidence="3" id="KW-1185">Reference proteome</keyword>
<evidence type="ECO:0000313" key="3">
    <source>
        <dbReference type="Proteomes" id="UP001216595"/>
    </source>
</evidence>
<keyword evidence="2" id="KW-0645">Protease</keyword>
<dbReference type="Proteomes" id="UP001216595">
    <property type="component" value="Unassembled WGS sequence"/>
</dbReference>
<reference evidence="2 3" key="1">
    <citation type="submission" date="2023-01" db="EMBL/GenBank/DDBJ databases">
        <title>Novel species of the genus Asticcacaulis isolated from rivers.</title>
        <authorList>
            <person name="Lu H."/>
        </authorList>
    </citation>
    <scope>NUCLEOTIDE SEQUENCE [LARGE SCALE GENOMIC DNA]</scope>
    <source>
        <strain evidence="2 3">DXS10W</strain>
    </source>
</reference>
<dbReference type="Pfam" id="PF04386">
    <property type="entry name" value="SspB"/>
    <property type="match status" value="1"/>
</dbReference>
<evidence type="ECO:0000313" key="2">
    <source>
        <dbReference type="EMBL" id="MDC7694668.1"/>
    </source>
</evidence>
<name>A0ABT5IEQ9_9CAUL</name>